<dbReference type="EMBL" id="JBHMEI010000063">
    <property type="protein sequence ID" value="MFB9207643.1"/>
    <property type="molecule type" value="Genomic_DNA"/>
</dbReference>
<gene>
    <name evidence="1" type="ORF">ACFFV7_41130</name>
</gene>
<proteinExistence type="predicted"/>
<accession>A0ABV5IT11</accession>
<organism evidence="1 2">
    <name type="scientific">Nonomuraea spiralis</name>
    <dbReference type="NCBI Taxonomy" id="46182"/>
    <lineage>
        <taxon>Bacteria</taxon>
        <taxon>Bacillati</taxon>
        <taxon>Actinomycetota</taxon>
        <taxon>Actinomycetes</taxon>
        <taxon>Streptosporangiales</taxon>
        <taxon>Streptosporangiaceae</taxon>
        <taxon>Nonomuraea</taxon>
    </lineage>
</organism>
<name>A0ABV5IT11_9ACTN</name>
<comment type="caution">
    <text evidence="1">The sequence shown here is derived from an EMBL/GenBank/DDBJ whole genome shotgun (WGS) entry which is preliminary data.</text>
</comment>
<evidence type="ECO:0000313" key="2">
    <source>
        <dbReference type="Proteomes" id="UP001589647"/>
    </source>
</evidence>
<evidence type="ECO:0000313" key="1">
    <source>
        <dbReference type="EMBL" id="MFB9207643.1"/>
    </source>
</evidence>
<sequence length="190" mass="20712">MAEIPARDRPLWDRYWATLLSSGGGERERPVPSGRTRATGAWLDLGLAAASASAEGRYREVHRGRYRLRLEISAGDHVQLSVSAPLPQKAGVDVLPVWVSDGEGTRRYLLALQAFPDELYGLLRLPRPNGTFVAADVDGQVLSPAEVAAREPEEVLRSLRATATTRGIDVWKRIAADFPDGHPVRAVLGV</sequence>
<protein>
    <submittedName>
        <fullName evidence="1">Uncharacterized protein</fullName>
    </submittedName>
</protein>
<dbReference type="Proteomes" id="UP001589647">
    <property type="component" value="Unassembled WGS sequence"/>
</dbReference>
<reference evidence="1 2" key="1">
    <citation type="submission" date="2024-09" db="EMBL/GenBank/DDBJ databases">
        <authorList>
            <person name="Sun Q."/>
            <person name="Mori K."/>
        </authorList>
    </citation>
    <scope>NUCLEOTIDE SEQUENCE [LARGE SCALE GENOMIC DNA]</scope>
    <source>
        <strain evidence="1 2">CCM 3426</strain>
    </source>
</reference>
<keyword evidence="2" id="KW-1185">Reference proteome</keyword>
<dbReference type="RefSeq" id="WP_189651300.1">
    <property type="nucleotide sequence ID" value="NZ_BMRC01000018.1"/>
</dbReference>